<dbReference type="NCBIfam" id="TIGR04131">
    <property type="entry name" value="Bac_Flav_CTERM"/>
    <property type="match status" value="1"/>
</dbReference>
<dbReference type="STRING" id="475255.SAMN04488101_102566"/>
<accession>A0A1W2BKL4</accession>
<gene>
    <name evidence="2" type="ORF">SAMN04488101_102566</name>
</gene>
<proteinExistence type="predicted"/>
<sequence>MKRLLCIFFLFLACFTTQADVFVVTSNADSGPGTLREALTLAAANGTLVYDNINFDLPGDTETDRTILLQSELPLVSSHVIIDGTTQPGPDLGNGEAKVMIKANRLVYQSSSYAFGCFNIVSVTNVEIYGCAFDQFIDLKVTTNPDGQLAAGNGVYVVASSDITIGGPRRGNVFIDNGLGVHVSADQNNQNRNAKIKVQANWFGLNLDGSESSNSKSGHASIVADDMEFGGPDRTYGNVLGGYSVSGVSINGSNVKVRSNWFGYLGDKSLGILGVGVSLGIMNGEFTDNLANRFGIDIGGKNLSILRNKEFAIPIQILSPGIRLNNAEDIQIGNDNIADVNEFLPRDYGPLFNFGSKNVEVRKNIIHCTQFAYSIRDGVAVKIQVLVNNDSEYSGTATPNSEVYIYNDNTDCPSCSPLQFYEKVRADVTGKWGITGNFSNNRFIANTTLINTSSEFTQPRILNGIDGHWYIKTDPSCGESNGKLALANPANLLKVEWYDSNDVKVGDELSVENLPPGEYYAKGYNGKCYTLSPKVVLFNVELEFVTTDLKIQQPGCGKNNGSIKGLYYTLSVGAAVSYKWVDENNQVLPTGDLDLNNVGPGSYTLVVTMGTNCTKSYGPIVLKNTIGPGINRTDAIIMHANCDNTDGSITGVTATGFGNIQFVWKDEKDVIVAQTADLINVRTGKYTLEVKDESACGIISSSFEIPAENTIGFDEQAVYITKTTCENTNGSITGIKLVGTGTVKWLNENNVEVGQDLDLIQVPSGKYKMVISNAYCTKTSSIFTIEKFLLPAPVVLPVQICAAGRATIVPDQIHGGEFLLYPSLTATQPIATTKDIFNIQVSKSETYFVSYANGICESVRVPVLVEITENSLDIANAFSPNNDGVNDTWRINGLRSYPEFVLKIFSRYGQNVFTTRDPHFAFDGTRRTGALPVGVYYYVLNLRAGCSTISGSLTLIR</sequence>
<dbReference type="Pfam" id="PF13585">
    <property type="entry name" value="CHU_C"/>
    <property type="match status" value="1"/>
</dbReference>
<protein>
    <submittedName>
        <fullName evidence="2">Gliding motility-associated C-terminal domain-containing protein</fullName>
    </submittedName>
</protein>
<evidence type="ECO:0000313" key="2">
    <source>
        <dbReference type="EMBL" id="SMC73386.1"/>
    </source>
</evidence>
<name>A0A1W2BKL4_9SPHI</name>
<feature type="chain" id="PRO_5013094214" evidence="1">
    <location>
        <begin position="20"/>
        <end position="957"/>
    </location>
</feature>
<dbReference type="RefSeq" id="WP_084288541.1">
    <property type="nucleotide sequence ID" value="NZ_FWYB01000002.1"/>
</dbReference>
<organism evidence="2 3">
    <name type="scientific">Pedobacter nyackensis</name>
    <dbReference type="NCBI Taxonomy" id="475255"/>
    <lineage>
        <taxon>Bacteria</taxon>
        <taxon>Pseudomonadati</taxon>
        <taxon>Bacteroidota</taxon>
        <taxon>Sphingobacteriia</taxon>
        <taxon>Sphingobacteriales</taxon>
        <taxon>Sphingobacteriaceae</taxon>
        <taxon>Pedobacter</taxon>
    </lineage>
</organism>
<dbReference type="InterPro" id="IPR026341">
    <property type="entry name" value="T9SS_type_B"/>
</dbReference>
<evidence type="ECO:0000256" key="1">
    <source>
        <dbReference type="SAM" id="SignalP"/>
    </source>
</evidence>
<keyword evidence="1" id="KW-0732">Signal</keyword>
<dbReference type="AlphaFoldDB" id="A0A1W2BKL4"/>
<dbReference type="SUPFAM" id="SSF51126">
    <property type="entry name" value="Pectin lyase-like"/>
    <property type="match status" value="1"/>
</dbReference>
<dbReference type="InterPro" id="IPR011050">
    <property type="entry name" value="Pectin_lyase_fold/virulence"/>
</dbReference>
<dbReference type="Proteomes" id="UP000192678">
    <property type="component" value="Unassembled WGS sequence"/>
</dbReference>
<reference evidence="2 3" key="1">
    <citation type="submission" date="2017-04" db="EMBL/GenBank/DDBJ databases">
        <authorList>
            <person name="Afonso C.L."/>
            <person name="Miller P.J."/>
            <person name="Scott M.A."/>
            <person name="Spackman E."/>
            <person name="Goraichik I."/>
            <person name="Dimitrov K.M."/>
            <person name="Suarez D.L."/>
            <person name="Swayne D.E."/>
        </authorList>
    </citation>
    <scope>NUCLEOTIDE SEQUENCE [LARGE SCALE GENOMIC DNA]</scope>
    <source>
        <strain evidence="2 3">DSM 19625</strain>
    </source>
</reference>
<dbReference type="OrthoDB" id="635358at2"/>
<feature type="signal peptide" evidence="1">
    <location>
        <begin position="1"/>
        <end position="19"/>
    </location>
</feature>
<dbReference type="EMBL" id="FWYB01000002">
    <property type="protein sequence ID" value="SMC73386.1"/>
    <property type="molecule type" value="Genomic_DNA"/>
</dbReference>
<keyword evidence="3" id="KW-1185">Reference proteome</keyword>
<evidence type="ECO:0000313" key="3">
    <source>
        <dbReference type="Proteomes" id="UP000192678"/>
    </source>
</evidence>